<organism evidence="1 2">
    <name type="scientific">Rotaria magnacalcarata</name>
    <dbReference type="NCBI Taxonomy" id="392030"/>
    <lineage>
        <taxon>Eukaryota</taxon>
        <taxon>Metazoa</taxon>
        <taxon>Spiralia</taxon>
        <taxon>Gnathifera</taxon>
        <taxon>Rotifera</taxon>
        <taxon>Eurotatoria</taxon>
        <taxon>Bdelloidea</taxon>
        <taxon>Philodinida</taxon>
        <taxon>Philodinidae</taxon>
        <taxon>Rotaria</taxon>
    </lineage>
</organism>
<accession>A0A816TM61</accession>
<protein>
    <recommendedName>
        <fullName evidence="3">Tetratricopeptide repeat protein</fullName>
    </recommendedName>
</protein>
<evidence type="ECO:0008006" key="3">
    <source>
        <dbReference type="Google" id="ProtNLM"/>
    </source>
</evidence>
<name>A0A816TM61_9BILA</name>
<proteinExistence type="predicted"/>
<sequence>MIAQVYNKLTLVYNLLGDSSESFEIIEQEFTRQIHSLPVNHPHRENDELIATTYISLAQEFPENEYNLAMNYFQRVISIYDHLGLPHHQNVIQCHRRCGYLYRKQHDHQPAFACYEQAIFHYEKASLPRRNPLWVLIYTNSADKYNFVVPYNRALEEYENALQHSSTESLKISRIYNAMDVCRSQIIKADVHQILILMLHELEERLLYKLN</sequence>
<evidence type="ECO:0000313" key="1">
    <source>
        <dbReference type="EMBL" id="CAF2093445.1"/>
    </source>
</evidence>
<evidence type="ECO:0000313" key="2">
    <source>
        <dbReference type="Proteomes" id="UP000663824"/>
    </source>
</evidence>
<dbReference type="AlphaFoldDB" id="A0A816TM61"/>
<dbReference type="Proteomes" id="UP000663824">
    <property type="component" value="Unassembled WGS sequence"/>
</dbReference>
<dbReference type="EMBL" id="CAJNRE010010591">
    <property type="protein sequence ID" value="CAF2093445.1"/>
    <property type="molecule type" value="Genomic_DNA"/>
</dbReference>
<reference evidence="1" key="1">
    <citation type="submission" date="2021-02" db="EMBL/GenBank/DDBJ databases">
        <authorList>
            <person name="Nowell W R."/>
        </authorList>
    </citation>
    <scope>NUCLEOTIDE SEQUENCE</scope>
</reference>
<dbReference type="Gene3D" id="1.25.40.10">
    <property type="entry name" value="Tetratricopeptide repeat domain"/>
    <property type="match status" value="1"/>
</dbReference>
<dbReference type="SUPFAM" id="SSF48452">
    <property type="entry name" value="TPR-like"/>
    <property type="match status" value="1"/>
</dbReference>
<dbReference type="InterPro" id="IPR011990">
    <property type="entry name" value="TPR-like_helical_dom_sf"/>
</dbReference>
<comment type="caution">
    <text evidence="1">The sequence shown here is derived from an EMBL/GenBank/DDBJ whole genome shotgun (WGS) entry which is preliminary data.</text>
</comment>
<gene>
    <name evidence="1" type="ORF">MBJ925_LOCUS21001</name>
</gene>